<dbReference type="OrthoDB" id="533830at2759"/>
<organism evidence="2">
    <name type="scientific">Capitella teleta</name>
    <name type="common">Polychaete worm</name>
    <dbReference type="NCBI Taxonomy" id="283909"/>
    <lineage>
        <taxon>Eukaryota</taxon>
        <taxon>Metazoa</taxon>
        <taxon>Spiralia</taxon>
        <taxon>Lophotrochozoa</taxon>
        <taxon>Annelida</taxon>
        <taxon>Polychaeta</taxon>
        <taxon>Sedentaria</taxon>
        <taxon>Scolecida</taxon>
        <taxon>Capitellidae</taxon>
        <taxon>Capitella</taxon>
    </lineage>
</organism>
<accession>R7THQ2</accession>
<dbReference type="EMBL" id="AMQN01013977">
    <property type="status" value="NOT_ANNOTATED_CDS"/>
    <property type="molecule type" value="Genomic_DNA"/>
</dbReference>
<evidence type="ECO:0000313" key="2">
    <source>
        <dbReference type="EMBL" id="ELT91096.1"/>
    </source>
</evidence>
<dbReference type="Gene3D" id="3.10.129.10">
    <property type="entry name" value="Hotdog Thioesterase"/>
    <property type="match status" value="1"/>
</dbReference>
<reference evidence="4" key="1">
    <citation type="submission" date="2012-12" db="EMBL/GenBank/DDBJ databases">
        <authorList>
            <person name="Hellsten U."/>
            <person name="Grimwood J."/>
            <person name="Chapman J.A."/>
            <person name="Shapiro H."/>
            <person name="Aerts A."/>
            <person name="Otillar R.P."/>
            <person name="Terry A.Y."/>
            <person name="Boore J.L."/>
            <person name="Simakov O."/>
            <person name="Marletaz F."/>
            <person name="Cho S.-J."/>
            <person name="Edsinger-Gonzales E."/>
            <person name="Havlak P."/>
            <person name="Kuo D.-H."/>
            <person name="Larsson T."/>
            <person name="Lv J."/>
            <person name="Arendt D."/>
            <person name="Savage R."/>
            <person name="Osoegawa K."/>
            <person name="de Jong P."/>
            <person name="Lindberg D.R."/>
            <person name="Seaver E.C."/>
            <person name="Weisblat D.A."/>
            <person name="Putnam N.H."/>
            <person name="Grigoriev I.V."/>
            <person name="Rokhsar D.S."/>
        </authorList>
    </citation>
    <scope>NUCLEOTIDE SEQUENCE</scope>
    <source>
        <strain evidence="4">I ESC-2004</strain>
    </source>
</reference>
<protein>
    <recommendedName>
        <fullName evidence="1">MaoC-like domain-containing protein</fullName>
    </recommendedName>
</protein>
<dbReference type="GO" id="GO:0018812">
    <property type="term" value="F:3-hydroxyacyl-CoA dehydratase activity"/>
    <property type="evidence" value="ECO:0007669"/>
    <property type="project" value="UniProtKB-ARBA"/>
</dbReference>
<dbReference type="Proteomes" id="UP000014760">
    <property type="component" value="Unassembled WGS sequence"/>
</dbReference>
<dbReference type="SUPFAM" id="SSF54637">
    <property type="entry name" value="Thioesterase/thiol ester dehydrase-isomerase"/>
    <property type="match status" value="1"/>
</dbReference>
<feature type="domain" description="MaoC-like" evidence="1">
    <location>
        <begin position="188"/>
        <end position="241"/>
    </location>
</feature>
<reference evidence="2 4" key="2">
    <citation type="journal article" date="2013" name="Nature">
        <title>Insights into bilaterian evolution from three spiralian genomes.</title>
        <authorList>
            <person name="Simakov O."/>
            <person name="Marletaz F."/>
            <person name="Cho S.J."/>
            <person name="Edsinger-Gonzales E."/>
            <person name="Havlak P."/>
            <person name="Hellsten U."/>
            <person name="Kuo D.H."/>
            <person name="Larsson T."/>
            <person name="Lv J."/>
            <person name="Arendt D."/>
            <person name="Savage R."/>
            <person name="Osoegawa K."/>
            <person name="de Jong P."/>
            <person name="Grimwood J."/>
            <person name="Chapman J.A."/>
            <person name="Shapiro H."/>
            <person name="Aerts A."/>
            <person name="Otillar R.P."/>
            <person name="Terry A.Y."/>
            <person name="Boore J.L."/>
            <person name="Grigoriev I.V."/>
            <person name="Lindberg D.R."/>
            <person name="Seaver E.C."/>
            <person name="Weisblat D.A."/>
            <person name="Putnam N.H."/>
            <person name="Rokhsar D.S."/>
        </authorList>
    </citation>
    <scope>NUCLEOTIDE SEQUENCE</scope>
    <source>
        <strain evidence="2 4">I ESC-2004</strain>
    </source>
</reference>
<dbReference type="AlphaFoldDB" id="R7THQ2"/>
<proteinExistence type="predicted"/>
<gene>
    <name evidence="2" type="ORF">CAPTEDRAFT_212007</name>
</gene>
<evidence type="ECO:0000313" key="4">
    <source>
        <dbReference type="Proteomes" id="UP000014760"/>
    </source>
</evidence>
<evidence type="ECO:0000259" key="1">
    <source>
        <dbReference type="Pfam" id="PF01575"/>
    </source>
</evidence>
<evidence type="ECO:0000313" key="3">
    <source>
        <dbReference type="EnsemblMetazoa" id="CapteP212007"/>
    </source>
</evidence>
<dbReference type="PANTHER" id="PTHR43841:SF3">
    <property type="entry name" value="(3R)-HYDROXYACYL-ACP DEHYDRATASE SUBUNIT HADB"/>
    <property type="match status" value="1"/>
</dbReference>
<reference evidence="3" key="3">
    <citation type="submission" date="2015-06" db="UniProtKB">
        <authorList>
            <consortium name="EnsemblMetazoa"/>
        </authorList>
    </citation>
    <scope>IDENTIFICATION</scope>
</reference>
<dbReference type="InterPro" id="IPR029069">
    <property type="entry name" value="HotDog_dom_sf"/>
</dbReference>
<dbReference type="EnsemblMetazoa" id="CapteT212007">
    <property type="protein sequence ID" value="CapteP212007"/>
    <property type="gene ID" value="CapteG212007"/>
</dbReference>
<sequence length="302" mass="33854">MCFSDPRRRSRVSCYPPHGTPAFEGNSENDPGVKCKVTVTGCRVDPAKLAAYARVCEFSDEAAYAVLPTYLESFFMPLMVWIATCRHFRLSPLGLIHLKQTVKTPCSRVVSVLDSAFTVECSVNQYRTTDRGVEVDVLMIIIDATQEVIWEGLATLLSRHKHKQKAGEHRRQPSTLSDADWTEERCVEVKVERDLGLRYASASGDWNPHHLYPWSARLLGYKAPIPHGMWTLSKALSLMHESNVFCSKSKIQVEVGFKRPIFLPGVSLFSWGPLVSDTKTIQFRVKDKTVGVPQLIGSIAIS</sequence>
<keyword evidence="4" id="KW-1185">Reference proteome</keyword>
<dbReference type="OMA" id="YPHVLGF"/>
<dbReference type="EMBL" id="KB310648">
    <property type="protein sequence ID" value="ELT91096.1"/>
    <property type="molecule type" value="Genomic_DNA"/>
</dbReference>
<dbReference type="Pfam" id="PF01575">
    <property type="entry name" value="MaoC_dehydratas"/>
    <property type="match status" value="1"/>
</dbReference>
<dbReference type="HOGENOM" id="CLU_056696_0_0_1"/>
<name>R7THQ2_CAPTE</name>
<dbReference type="PANTHER" id="PTHR43841">
    <property type="entry name" value="3-HYDROXYACYL-THIOESTER DEHYDRATASE HTDX-RELATED"/>
    <property type="match status" value="1"/>
</dbReference>
<dbReference type="InterPro" id="IPR002539">
    <property type="entry name" value="MaoC-like_dom"/>
</dbReference>